<keyword evidence="1" id="KW-0732">Signal</keyword>
<dbReference type="RefSeq" id="WP_307345934.1">
    <property type="nucleotide sequence ID" value="NZ_JAUSVS010000001.1"/>
</dbReference>
<name>A0ABU0INE4_9CAUL</name>
<organism evidence="2 3">
    <name type="scientific">Caulobacter ginsengisoli</name>
    <dbReference type="NCBI Taxonomy" id="400775"/>
    <lineage>
        <taxon>Bacteria</taxon>
        <taxon>Pseudomonadati</taxon>
        <taxon>Pseudomonadota</taxon>
        <taxon>Alphaproteobacteria</taxon>
        <taxon>Caulobacterales</taxon>
        <taxon>Caulobacteraceae</taxon>
        <taxon>Caulobacter</taxon>
    </lineage>
</organism>
<dbReference type="Proteomes" id="UP001228905">
    <property type="component" value="Unassembled WGS sequence"/>
</dbReference>
<sequence>MIRRPARHLLLTIIALSLALPAFALTRADLEPAFKNTVVTTYPSGRTARLWLNRDGTYDATRTNGERTSGTWQIKGDKICMTQDKPFHFPLSLCTIVPKGGVGTSWASKSIKGEPVRNTLVAGR</sequence>
<proteinExistence type="predicted"/>
<comment type="caution">
    <text evidence="2">The sequence shown here is derived from an EMBL/GenBank/DDBJ whole genome shotgun (WGS) entry which is preliminary data.</text>
</comment>
<gene>
    <name evidence="2" type="ORF">QO010_000664</name>
</gene>
<evidence type="ECO:0000256" key="1">
    <source>
        <dbReference type="SAM" id="SignalP"/>
    </source>
</evidence>
<protein>
    <recommendedName>
        <fullName evidence="4">DUF995 domain-containing protein</fullName>
    </recommendedName>
</protein>
<evidence type="ECO:0000313" key="2">
    <source>
        <dbReference type="EMBL" id="MDQ0462916.1"/>
    </source>
</evidence>
<evidence type="ECO:0008006" key="4">
    <source>
        <dbReference type="Google" id="ProtNLM"/>
    </source>
</evidence>
<feature type="chain" id="PRO_5046824419" description="DUF995 domain-containing protein" evidence="1">
    <location>
        <begin position="25"/>
        <end position="124"/>
    </location>
</feature>
<dbReference type="EMBL" id="JAUSVS010000001">
    <property type="protein sequence ID" value="MDQ0462916.1"/>
    <property type="molecule type" value="Genomic_DNA"/>
</dbReference>
<reference evidence="2 3" key="1">
    <citation type="submission" date="2023-07" db="EMBL/GenBank/DDBJ databases">
        <title>Genomic Encyclopedia of Type Strains, Phase IV (KMG-IV): sequencing the most valuable type-strain genomes for metagenomic binning, comparative biology and taxonomic classification.</title>
        <authorList>
            <person name="Goeker M."/>
        </authorList>
    </citation>
    <scope>NUCLEOTIDE SEQUENCE [LARGE SCALE GENOMIC DNA]</scope>
    <source>
        <strain evidence="2 3">DSM 18695</strain>
    </source>
</reference>
<keyword evidence="3" id="KW-1185">Reference proteome</keyword>
<accession>A0ABU0INE4</accession>
<feature type="signal peptide" evidence="1">
    <location>
        <begin position="1"/>
        <end position="24"/>
    </location>
</feature>
<evidence type="ECO:0000313" key="3">
    <source>
        <dbReference type="Proteomes" id="UP001228905"/>
    </source>
</evidence>